<keyword evidence="2" id="KW-1185">Reference proteome</keyword>
<organism evidence="1 2">
    <name type="scientific">Brachionus plicatilis</name>
    <name type="common">Marine rotifer</name>
    <name type="synonym">Brachionus muelleri</name>
    <dbReference type="NCBI Taxonomy" id="10195"/>
    <lineage>
        <taxon>Eukaryota</taxon>
        <taxon>Metazoa</taxon>
        <taxon>Spiralia</taxon>
        <taxon>Gnathifera</taxon>
        <taxon>Rotifera</taxon>
        <taxon>Eurotatoria</taxon>
        <taxon>Monogononta</taxon>
        <taxon>Pseudotrocha</taxon>
        <taxon>Ploima</taxon>
        <taxon>Brachionidae</taxon>
        <taxon>Brachionus</taxon>
    </lineage>
</organism>
<evidence type="ECO:0000313" key="2">
    <source>
        <dbReference type="Proteomes" id="UP000276133"/>
    </source>
</evidence>
<proteinExistence type="predicted"/>
<comment type="caution">
    <text evidence="1">The sequence shown here is derived from an EMBL/GenBank/DDBJ whole genome shotgun (WGS) entry which is preliminary data.</text>
</comment>
<name>A0A3M7T964_BRAPC</name>
<accession>A0A3M7T964</accession>
<dbReference type="Proteomes" id="UP000276133">
    <property type="component" value="Unassembled WGS sequence"/>
</dbReference>
<dbReference type="EMBL" id="REGN01000082">
    <property type="protein sequence ID" value="RNA44633.1"/>
    <property type="molecule type" value="Genomic_DNA"/>
</dbReference>
<sequence>MQNFYNVAHRGSKAILNLVTKNKMSDKRLNSKGPKHVLSAATIHGSEVKLRNSTYSKQACGDDLLGGHLCSVKKVLCGIKLQFKYHYKSNKFPNLTFNYDSNKRIVVDRVVL</sequence>
<gene>
    <name evidence="1" type="ORF">BpHYR1_035228</name>
</gene>
<dbReference type="AlphaFoldDB" id="A0A3M7T964"/>
<protein>
    <submittedName>
        <fullName evidence="1">Uncharacterized protein</fullName>
    </submittedName>
</protein>
<reference evidence="1 2" key="1">
    <citation type="journal article" date="2018" name="Sci. Rep.">
        <title>Genomic signatures of local adaptation to the degree of environmental predictability in rotifers.</title>
        <authorList>
            <person name="Franch-Gras L."/>
            <person name="Hahn C."/>
            <person name="Garcia-Roger E.M."/>
            <person name="Carmona M.J."/>
            <person name="Serra M."/>
            <person name="Gomez A."/>
        </authorList>
    </citation>
    <scope>NUCLEOTIDE SEQUENCE [LARGE SCALE GENOMIC DNA]</scope>
    <source>
        <strain evidence="1">HYR1</strain>
    </source>
</reference>
<evidence type="ECO:0000313" key="1">
    <source>
        <dbReference type="EMBL" id="RNA44633.1"/>
    </source>
</evidence>